<evidence type="ECO:0000259" key="3">
    <source>
        <dbReference type="Pfam" id="PF01408"/>
    </source>
</evidence>
<evidence type="ECO:0000313" key="6">
    <source>
        <dbReference type="Proteomes" id="UP000068243"/>
    </source>
</evidence>
<comment type="caution">
    <text evidence="5">The sequence shown here is derived from an EMBL/GenBank/DDBJ whole genome shotgun (WGS) entry which is preliminary data.</text>
</comment>
<dbReference type="VEuPathDB" id="FungiDB:ASPNIDRAFT2_40165"/>
<dbReference type="Pfam" id="PF01408">
    <property type="entry name" value="GFO_IDH_MocA"/>
    <property type="match status" value="1"/>
</dbReference>
<evidence type="ECO:0000313" key="5">
    <source>
        <dbReference type="EMBL" id="GAQ39824.1"/>
    </source>
</evidence>
<dbReference type="EMBL" id="BCMY01000004">
    <property type="protein sequence ID" value="GAQ39824.1"/>
    <property type="molecule type" value="Genomic_DNA"/>
</dbReference>
<organism evidence="5 6">
    <name type="scientific">Aspergillus niger</name>
    <dbReference type="NCBI Taxonomy" id="5061"/>
    <lineage>
        <taxon>Eukaryota</taxon>
        <taxon>Fungi</taxon>
        <taxon>Dikarya</taxon>
        <taxon>Ascomycota</taxon>
        <taxon>Pezizomycotina</taxon>
        <taxon>Eurotiomycetes</taxon>
        <taxon>Eurotiomycetidae</taxon>
        <taxon>Eurotiales</taxon>
        <taxon>Aspergillaceae</taxon>
        <taxon>Aspergillus</taxon>
        <taxon>Aspergillus subgen. Circumdati</taxon>
    </lineage>
</organism>
<dbReference type="VEuPathDB" id="FungiDB:An07g01710"/>
<protein>
    <submittedName>
        <fullName evidence="5">NAD binding Rossmann fold oxidoreductase</fullName>
    </submittedName>
</protein>
<dbReference type="GO" id="GO:0006740">
    <property type="term" value="P:NADPH regeneration"/>
    <property type="evidence" value="ECO:0007669"/>
    <property type="project" value="TreeGrafter"/>
</dbReference>
<dbReference type="PANTHER" id="PTHR42840:SF3">
    <property type="entry name" value="BINDING ROSSMANN FOLD OXIDOREDUCTASE, PUTATIVE (AFU_ORTHOLOGUE AFUA_2G10240)-RELATED"/>
    <property type="match status" value="1"/>
</dbReference>
<dbReference type="GO" id="GO:0000166">
    <property type="term" value="F:nucleotide binding"/>
    <property type="evidence" value="ECO:0007669"/>
    <property type="project" value="InterPro"/>
</dbReference>
<evidence type="ECO:0000259" key="4">
    <source>
        <dbReference type="Pfam" id="PF22725"/>
    </source>
</evidence>
<accession>A0A100IEL8</accession>
<dbReference type="PANTHER" id="PTHR42840">
    <property type="entry name" value="NAD(P)-BINDING ROSSMANN-FOLD SUPERFAMILY PROTEIN-RELATED"/>
    <property type="match status" value="1"/>
</dbReference>
<dbReference type="OrthoDB" id="446809at2759"/>
<keyword evidence="2" id="KW-0560">Oxidoreductase</keyword>
<dbReference type="PaxDb" id="5061-CADANGAP00005336"/>
<dbReference type="Gene3D" id="3.30.360.10">
    <property type="entry name" value="Dihydrodipicolinate Reductase, domain 2"/>
    <property type="match status" value="1"/>
</dbReference>
<dbReference type="GO" id="GO:0016491">
    <property type="term" value="F:oxidoreductase activity"/>
    <property type="evidence" value="ECO:0007669"/>
    <property type="project" value="UniProtKB-KW"/>
</dbReference>
<dbReference type="Pfam" id="PF22725">
    <property type="entry name" value="GFO_IDH_MocA_C3"/>
    <property type="match status" value="1"/>
</dbReference>
<dbReference type="SUPFAM" id="SSF51735">
    <property type="entry name" value="NAD(P)-binding Rossmann-fold domains"/>
    <property type="match status" value="1"/>
</dbReference>
<dbReference type="Proteomes" id="UP000068243">
    <property type="component" value="Unassembled WGS sequence"/>
</dbReference>
<dbReference type="InterPro" id="IPR055170">
    <property type="entry name" value="GFO_IDH_MocA-like_dom"/>
</dbReference>
<gene>
    <name evidence="5" type="ORF">ABL_03340</name>
</gene>
<dbReference type="VEuPathDB" id="FungiDB:ATCC64974_44380"/>
<feature type="domain" description="Gfo/Idh/MocA-like oxidoreductase N-terminal" evidence="3">
    <location>
        <begin position="4"/>
        <end position="126"/>
    </location>
</feature>
<dbReference type="VEuPathDB" id="FungiDB:M747DRAFT_334215"/>
<sequence length="356" mass="39595">MSSIQIAVVGLGRMGKRHVHTLLYRVPRAKVVAVCSTDASEIEWAMSNQEYKDFGITVYDNYDNMLAHPGLQAVWISSSTDVHASQSLAAINKDLHVLCEKPLSTDLTEAQSVVDAARAKPSLKVMAGFSRRFDASYRDASQKIFDKKAIGSPFLVRSNTCDLKDETGFFVRYASRNGGIFVDCAIHDIDLSLWFLDNPTPKACWAAGTLQHHPELKDLADVDNAVGVVEFFGGKIAYFYCSRTQAHGHDVCTEITGTEGKVMVNVIPRQNNVVLADKLGMRHEVQPEYWERFENAFAVEANEFVNAVLKDTEVPLPLERGIMVMKIGQALQRALLSGEVVRFNENGERLNCNDLH</sequence>
<dbReference type="InterPro" id="IPR036291">
    <property type="entry name" value="NAD(P)-bd_dom_sf"/>
</dbReference>
<evidence type="ECO:0000256" key="1">
    <source>
        <dbReference type="ARBA" id="ARBA00010928"/>
    </source>
</evidence>
<feature type="domain" description="GFO/IDH/MocA-like oxidoreductase" evidence="4">
    <location>
        <begin position="142"/>
        <end position="262"/>
    </location>
</feature>
<dbReference type="GO" id="GO:0005737">
    <property type="term" value="C:cytoplasm"/>
    <property type="evidence" value="ECO:0007669"/>
    <property type="project" value="TreeGrafter"/>
</dbReference>
<dbReference type="SUPFAM" id="SSF55347">
    <property type="entry name" value="Glyceraldehyde-3-phosphate dehydrogenase-like, C-terminal domain"/>
    <property type="match status" value="1"/>
</dbReference>
<evidence type="ECO:0000256" key="2">
    <source>
        <dbReference type="ARBA" id="ARBA00023002"/>
    </source>
</evidence>
<dbReference type="AlphaFoldDB" id="A0A100IEL8"/>
<proteinExistence type="inferred from homology"/>
<comment type="similarity">
    <text evidence="1">Belongs to the Gfo/Idh/MocA family.</text>
</comment>
<name>A0A100IEL8_ASPNG</name>
<dbReference type="InterPro" id="IPR000683">
    <property type="entry name" value="Gfo/Idh/MocA-like_OxRdtase_N"/>
</dbReference>
<reference evidence="6" key="1">
    <citation type="journal article" date="2016" name="Genome Announc.">
        <title>Draft genome sequence of Aspergillus niger strain An76.</title>
        <authorList>
            <person name="Gong W."/>
            <person name="Cheng Z."/>
            <person name="Zhang H."/>
            <person name="Liu L."/>
            <person name="Gao P."/>
            <person name="Wang L."/>
        </authorList>
    </citation>
    <scope>NUCLEOTIDE SEQUENCE [LARGE SCALE GENOMIC DNA]</scope>
    <source>
        <strain evidence="6">An76</strain>
    </source>
</reference>
<dbReference type="OMA" id="VNCKYGY"/>
<dbReference type="Gene3D" id="3.40.50.720">
    <property type="entry name" value="NAD(P)-binding Rossmann-like Domain"/>
    <property type="match status" value="1"/>
</dbReference>